<comment type="caution">
    <text evidence="3">The sequence shown here is derived from an EMBL/GenBank/DDBJ whole genome shotgun (WGS) entry which is preliminary data.</text>
</comment>
<accession>A0AA42CPP9</accession>
<keyword evidence="1 3" id="KW-0315">Glutamine amidotransferase</keyword>
<dbReference type="Gene3D" id="3.60.20.10">
    <property type="entry name" value="Glutamine Phosphoribosylpyrophosphate, subunit 1, domain 1"/>
    <property type="match status" value="1"/>
</dbReference>
<evidence type="ECO:0000313" key="3">
    <source>
        <dbReference type="EMBL" id="MCW6510637.1"/>
    </source>
</evidence>
<dbReference type="PROSITE" id="PS51278">
    <property type="entry name" value="GATASE_TYPE_2"/>
    <property type="match status" value="1"/>
</dbReference>
<protein>
    <submittedName>
        <fullName evidence="3">Class II glutamine amidotransferase</fullName>
    </submittedName>
</protein>
<dbReference type="PANTHER" id="PTHR43187">
    <property type="entry name" value="GLUTAMINE AMIDOTRANSFERASE DUG3-RELATED"/>
    <property type="match status" value="1"/>
</dbReference>
<keyword evidence="4" id="KW-1185">Reference proteome</keyword>
<dbReference type="InterPro" id="IPR017932">
    <property type="entry name" value="GATase_2_dom"/>
</dbReference>
<feature type="domain" description="Glutamine amidotransferase type-2" evidence="2">
    <location>
        <begin position="2"/>
        <end position="262"/>
    </location>
</feature>
<name>A0AA42CPP9_9HYPH</name>
<dbReference type="AlphaFoldDB" id="A0AA42CPP9"/>
<proteinExistence type="predicted"/>
<dbReference type="CDD" id="cd01908">
    <property type="entry name" value="YafJ"/>
    <property type="match status" value="1"/>
</dbReference>
<dbReference type="InterPro" id="IPR026869">
    <property type="entry name" value="EgtC-like"/>
</dbReference>
<dbReference type="RefSeq" id="WP_282587015.1">
    <property type="nucleotide sequence ID" value="NZ_JAMOIM010000017.1"/>
</dbReference>
<evidence type="ECO:0000256" key="1">
    <source>
        <dbReference type="ARBA" id="ARBA00022962"/>
    </source>
</evidence>
<dbReference type="SUPFAM" id="SSF56235">
    <property type="entry name" value="N-terminal nucleophile aminohydrolases (Ntn hydrolases)"/>
    <property type="match status" value="1"/>
</dbReference>
<evidence type="ECO:0000259" key="2">
    <source>
        <dbReference type="PROSITE" id="PS51278"/>
    </source>
</evidence>
<reference evidence="3" key="1">
    <citation type="submission" date="2022-05" db="EMBL/GenBank/DDBJ databases">
        <authorList>
            <person name="Pankratov T."/>
        </authorList>
    </citation>
    <scope>NUCLEOTIDE SEQUENCE</scope>
    <source>
        <strain evidence="3">BP6-180914</strain>
    </source>
</reference>
<sequence length="262" mass="29117">MCRWIAYQGEPIYLDTLVAEPAHSLIAQSLHAAECKVATNGDGFGIGWYGERDIPGLYRETRPAWSDENLRNLCYQVQSRLFFAHVRASTGPATARSNCHPFAVGKTLFMHNGQVGGYAAVKRRMEDLIADDIYPFRTGTTDSEALFLAAMSNGLAEDPVRAIGMTLLQVQHLMRQANVAEALRFTAAVTDGTHIYAFRWASDGRAPSLYWRQTPRNLLVVSEPLDGERARWREVPQACVLIAAPGQPVRIAPIDMEERRAA</sequence>
<dbReference type="Pfam" id="PF13230">
    <property type="entry name" value="GATase_4"/>
    <property type="match status" value="1"/>
</dbReference>
<evidence type="ECO:0000313" key="4">
    <source>
        <dbReference type="Proteomes" id="UP001165667"/>
    </source>
</evidence>
<dbReference type="Proteomes" id="UP001165667">
    <property type="component" value="Unassembled WGS sequence"/>
</dbReference>
<dbReference type="InterPro" id="IPR029055">
    <property type="entry name" value="Ntn_hydrolases_N"/>
</dbReference>
<dbReference type="InterPro" id="IPR052373">
    <property type="entry name" value="Gamma-glu_amide_hydrolase"/>
</dbReference>
<gene>
    <name evidence="3" type="ORF">M8523_21720</name>
</gene>
<dbReference type="PANTHER" id="PTHR43187:SF1">
    <property type="entry name" value="GLUTAMINE AMIDOTRANSFERASE DUG3-RELATED"/>
    <property type="match status" value="1"/>
</dbReference>
<organism evidence="3 4">
    <name type="scientific">Lichenifustis flavocetrariae</name>
    <dbReference type="NCBI Taxonomy" id="2949735"/>
    <lineage>
        <taxon>Bacteria</taxon>
        <taxon>Pseudomonadati</taxon>
        <taxon>Pseudomonadota</taxon>
        <taxon>Alphaproteobacteria</taxon>
        <taxon>Hyphomicrobiales</taxon>
        <taxon>Lichenihabitantaceae</taxon>
        <taxon>Lichenifustis</taxon>
    </lineage>
</organism>
<dbReference type="EMBL" id="JAMOIM010000017">
    <property type="protein sequence ID" value="MCW6510637.1"/>
    <property type="molecule type" value="Genomic_DNA"/>
</dbReference>